<organism evidence="1 2">
    <name type="scientific">Actinopolymorpha singaporensis</name>
    <dbReference type="NCBI Taxonomy" id="117157"/>
    <lineage>
        <taxon>Bacteria</taxon>
        <taxon>Bacillati</taxon>
        <taxon>Actinomycetota</taxon>
        <taxon>Actinomycetes</taxon>
        <taxon>Propionibacteriales</taxon>
        <taxon>Actinopolymorphaceae</taxon>
        <taxon>Actinopolymorpha</taxon>
    </lineage>
</organism>
<dbReference type="Pfam" id="PF10604">
    <property type="entry name" value="Polyketide_cyc2"/>
    <property type="match status" value="1"/>
</dbReference>
<reference evidence="1 2" key="1">
    <citation type="submission" date="2016-10" db="EMBL/GenBank/DDBJ databases">
        <authorList>
            <person name="de Groot N.N."/>
        </authorList>
    </citation>
    <scope>NUCLEOTIDE SEQUENCE [LARGE SCALE GENOMIC DNA]</scope>
    <source>
        <strain evidence="1 2">DSM 22024</strain>
    </source>
</reference>
<proteinExistence type="predicted"/>
<protein>
    <submittedName>
        <fullName evidence="1">Uncharacterized conserved protein YndB, AHSA1/START domain</fullName>
    </submittedName>
</protein>
<dbReference type="RefSeq" id="WP_092654420.1">
    <property type="nucleotide sequence ID" value="NZ_LT629732.1"/>
</dbReference>
<keyword evidence="2" id="KW-1185">Reference proteome</keyword>
<name>A0A1H1TCX8_9ACTN</name>
<accession>A0A1H1TCX8</accession>
<dbReference type="EMBL" id="LT629732">
    <property type="protein sequence ID" value="SDS58073.1"/>
    <property type="molecule type" value="Genomic_DNA"/>
</dbReference>
<sequence>MSSEVTRSIAAPTDQVWNVLADGWTYAAWLVGASHIRAVDHDWPAPGTKIHHSIGPWPLVLHDDTEVMAAEPGKFLKLDARAWPAGAAHVRFQLTPLGPGRTEVRMIEDFHRGPAQKLPMLVQSLLFTPRNKESLARLAAYVEGRTRTERQPAP</sequence>
<dbReference type="SUPFAM" id="SSF55961">
    <property type="entry name" value="Bet v1-like"/>
    <property type="match status" value="1"/>
</dbReference>
<gene>
    <name evidence="1" type="ORF">SAMN04489717_3151</name>
</gene>
<evidence type="ECO:0000313" key="2">
    <source>
        <dbReference type="Proteomes" id="UP000198983"/>
    </source>
</evidence>
<dbReference type="InterPro" id="IPR023393">
    <property type="entry name" value="START-like_dom_sf"/>
</dbReference>
<dbReference type="CDD" id="cd07812">
    <property type="entry name" value="SRPBCC"/>
    <property type="match status" value="1"/>
</dbReference>
<dbReference type="STRING" id="117157.SAMN04489717_3151"/>
<dbReference type="Proteomes" id="UP000198983">
    <property type="component" value="Chromosome I"/>
</dbReference>
<dbReference type="AlphaFoldDB" id="A0A1H1TCX8"/>
<dbReference type="InterPro" id="IPR019587">
    <property type="entry name" value="Polyketide_cyclase/dehydratase"/>
</dbReference>
<dbReference type="OrthoDB" id="4483486at2"/>
<evidence type="ECO:0000313" key="1">
    <source>
        <dbReference type="EMBL" id="SDS58073.1"/>
    </source>
</evidence>
<dbReference type="Gene3D" id="3.30.530.20">
    <property type="match status" value="1"/>
</dbReference>